<comment type="similarity">
    <text evidence="1 3">Belongs to the GcvH family.</text>
</comment>
<dbReference type="InterPro" id="IPR002930">
    <property type="entry name" value="GCV_H"/>
</dbReference>
<dbReference type="NCBIfam" id="NF002270">
    <property type="entry name" value="PRK01202.1"/>
    <property type="match status" value="1"/>
</dbReference>
<dbReference type="NCBIfam" id="TIGR00527">
    <property type="entry name" value="gcvH"/>
    <property type="match status" value="1"/>
</dbReference>
<reference evidence="6" key="1">
    <citation type="journal article" date="2014" name="Int. J. Syst. Evol. Microbiol.">
        <title>Complete genome sequence of Corynebacterium casei LMG S-19264T (=DSM 44701T), isolated from a smear-ripened cheese.</title>
        <authorList>
            <consortium name="US DOE Joint Genome Institute (JGI-PGF)"/>
            <person name="Walter F."/>
            <person name="Albersmeier A."/>
            <person name="Kalinowski J."/>
            <person name="Ruckert C."/>
        </authorList>
    </citation>
    <scope>NUCLEOTIDE SEQUENCE</scope>
    <source>
        <strain evidence="6">JCM 18487</strain>
    </source>
</reference>
<accession>A0A917NN36</accession>
<dbReference type="InterPro" id="IPR003016">
    <property type="entry name" value="2-oxoA_DH_lipoyl-BS"/>
</dbReference>
<feature type="modified residue" description="N6-lipoyllysine" evidence="3 4">
    <location>
        <position position="64"/>
    </location>
</feature>
<dbReference type="GO" id="GO:0005829">
    <property type="term" value="C:cytosol"/>
    <property type="evidence" value="ECO:0007669"/>
    <property type="project" value="TreeGrafter"/>
</dbReference>
<comment type="function">
    <text evidence="3">Is also involved in protein lipoylation via its role as an octanoyl/lipoyl carrier protein intermediate.</text>
</comment>
<comment type="caution">
    <text evidence="6">The sequence shown here is derived from an EMBL/GenBank/DDBJ whole genome shotgun (WGS) entry which is preliminary data.</text>
</comment>
<evidence type="ECO:0000256" key="1">
    <source>
        <dbReference type="ARBA" id="ARBA00009249"/>
    </source>
</evidence>
<organism evidence="6 7">
    <name type="scientific">Alicyclobacillus cellulosilyticus</name>
    <dbReference type="NCBI Taxonomy" id="1003997"/>
    <lineage>
        <taxon>Bacteria</taxon>
        <taxon>Bacillati</taxon>
        <taxon>Bacillota</taxon>
        <taxon>Bacilli</taxon>
        <taxon>Bacillales</taxon>
        <taxon>Alicyclobacillaceae</taxon>
        <taxon>Alicyclobacillus</taxon>
    </lineage>
</organism>
<dbReference type="SUPFAM" id="SSF51230">
    <property type="entry name" value="Single hybrid motif"/>
    <property type="match status" value="1"/>
</dbReference>
<dbReference type="EMBL" id="BMOY01000032">
    <property type="protein sequence ID" value="GGJ10241.1"/>
    <property type="molecule type" value="Genomic_DNA"/>
</dbReference>
<keyword evidence="2 3" id="KW-0450">Lipoyl</keyword>
<dbReference type="PROSITE" id="PS50968">
    <property type="entry name" value="BIOTINYL_LIPOYL"/>
    <property type="match status" value="1"/>
</dbReference>
<evidence type="ECO:0000256" key="2">
    <source>
        <dbReference type="ARBA" id="ARBA00022823"/>
    </source>
</evidence>
<comment type="function">
    <text evidence="3">The glycine cleavage system catalyzes the degradation of glycine. The H protein shuttles the methylamine group of glycine from the P protein to the T protein.</text>
</comment>
<dbReference type="Gene3D" id="2.40.50.100">
    <property type="match status" value="1"/>
</dbReference>
<dbReference type="RefSeq" id="WP_188882728.1">
    <property type="nucleotide sequence ID" value="NZ_BMOY01000032.1"/>
</dbReference>
<sequence length="127" mass="13898">MSHIPSNLKYSKEHEWVRVEGNRAVIGITDFAQSELGDIVFVDLPQAGSTVQAGSTFGSVESVKTVSDLFAPVSGRVVRVNESLADRPEQVNEDPYGSGWMIEVEMDDPTELDQLLDAEGYQAHTSD</sequence>
<comment type="subunit">
    <text evidence="3">The glycine cleavage system is composed of four proteins: P, T, L and H.</text>
</comment>
<dbReference type="InterPro" id="IPR033753">
    <property type="entry name" value="GCV_H/Fam206"/>
</dbReference>
<dbReference type="AlphaFoldDB" id="A0A917NN36"/>
<evidence type="ECO:0000313" key="7">
    <source>
        <dbReference type="Proteomes" id="UP000637695"/>
    </source>
</evidence>
<dbReference type="GO" id="GO:0019464">
    <property type="term" value="P:glycine decarboxylation via glycine cleavage system"/>
    <property type="evidence" value="ECO:0007669"/>
    <property type="project" value="UniProtKB-UniRule"/>
</dbReference>
<gene>
    <name evidence="3 6" type="primary">gcvH</name>
    <name evidence="6" type="ORF">GCM10010885_19290</name>
</gene>
<evidence type="ECO:0000313" key="6">
    <source>
        <dbReference type="EMBL" id="GGJ10241.1"/>
    </source>
</evidence>
<proteinExistence type="inferred from homology"/>
<dbReference type="InterPro" id="IPR000089">
    <property type="entry name" value="Biotin_lipoyl"/>
</dbReference>
<dbReference type="Pfam" id="PF01597">
    <property type="entry name" value="GCV_H"/>
    <property type="match status" value="1"/>
</dbReference>
<dbReference type="CDD" id="cd06848">
    <property type="entry name" value="GCS_H"/>
    <property type="match status" value="1"/>
</dbReference>
<dbReference type="PANTHER" id="PTHR11715">
    <property type="entry name" value="GLYCINE CLEAVAGE SYSTEM H PROTEIN"/>
    <property type="match status" value="1"/>
</dbReference>
<dbReference type="GO" id="GO:0005960">
    <property type="term" value="C:glycine cleavage complex"/>
    <property type="evidence" value="ECO:0007669"/>
    <property type="project" value="InterPro"/>
</dbReference>
<dbReference type="InterPro" id="IPR017453">
    <property type="entry name" value="GCV_H_sub"/>
</dbReference>
<dbReference type="GO" id="GO:0009249">
    <property type="term" value="P:protein lipoylation"/>
    <property type="evidence" value="ECO:0007669"/>
    <property type="project" value="UniProtKB-UniRule"/>
</dbReference>
<evidence type="ECO:0000256" key="3">
    <source>
        <dbReference type="HAMAP-Rule" id="MF_00272"/>
    </source>
</evidence>
<dbReference type="Proteomes" id="UP000637695">
    <property type="component" value="Unassembled WGS sequence"/>
</dbReference>
<dbReference type="PROSITE" id="PS00189">
    <property type="entry name" value="LIPOYL"/>
    <property type="match status" value="1"/>
</dbReference>
<comment type="cofactor">
    <cofactor evidence="3">
        <name>(R)-lipoate</name>
        <dbReference type="ChEBI" id="CHEBI:83088"/>
    </cofactor>
    <text evidence="3">Binds 1 lipoyl cofactor covalently.</text>
</comment>
<evidence type="ECO:0000259" key="5">
    <source>
        <dbReference type="PROSITE" id="PS50968"/>
    </source>
</evidence>
<dbReference type="HAMAP" id="MF_00272">
    <property type="entry name" value="GcvH"/>
    <property type="match status" value="1"/>
</dbReference>
<dbReference type="PANTHER" id="PTHR11715:SF3">
    <property type="entry name" value="GLYCINE CLEAVAGE SYSTEM H PROTEIN-RELATED"/>
    <property type="match status" value="1"/>
</dbReference>
<dbReference type="InterPro" id="IPR011053">
    <property type="entry name" value="Single_hybrid_motif"/>
</dbReference>
<reference evidence="6" key="2">
    <citation type="submission" date="2020-09" db="EMBL/GenBank/DDBJ databases">
        <authorList>
            <person name="Sun Q."/>
            <person name="Ohkuma M."/>
        </authorList>
    </citation>
    <scope>NUCLEOTIDE SEQUENCE</scope>
    <source>
        <strain evidence="6">JCM 18487</strain>
    </source>
</reference>
<keyword evidence="7" id="KW-1185">Reference proteome</keyword>
<evidence type="ECO:0000256" key="4">
    <source>
        <dbReference type="PIRSR" id="PIRSR617453-50"/>
    </source>
</evidence>
<protein>
    <recommendedName>
        <fullName evidence="3">Glycine cleavage system H protein</fullName>
    </recommendedName>
    <alternativeName>
        <fullName evidence="3">Octanoyl/lipoyl carrier protein</fullName>
    </alternativeName>
</protein>
<name>A0A917NN36_9BACL</name>
<feature type="domain" description="Lipoyl-binding" evidence="5">
    <location>
        <begin position="23"/>
        <end position="105"/>
    </location>
</feature>